<evidence type="ECO:0000313" key="3">
    <source>
        <dbReference type="Proteomes" id="UP001219862"/>
    </source>
</evidence>
<accession>A0ABT5KM30</accession>
<keyword evidence="1" id="KW-0472">Membrane</keyword>
<feature type="transmembrane region" description="Helical" evidence="1">
    <location>
        <begin position="47"/>
        <end position="66"/>
    </location>
</feature>
<keyword evidence="1" id="KW-0812">Transmembrane</keyword>
<comment type="caution">
    <text evidence="2">The sequence shown here is derived from an EMBL/GenBank/DDBJ whole genome shotgun (WGS) entry which is preliminary data.</text>
</comment>
<feature type="transmembrane region" description="Helical" evidence="1">
    <location>
        <begin position="12"/>
        <end position="35"/>
    </location>
</feature>
<name>A0ABT5KM30_9BURK</name>
<gene>
    <name evidence="2" type="ORF">PRZ01_02015</name>
</gene>
<proteinExistence type="predicted"/>
<evidence type="ECO:0000313" key="2">
    <source>
        <dbReference type="EMBL" id="MDC8783964.1"/>
    </source>
</evidence>
<keyword evidence="3" id="KW-1185">Reference proteome</keyword>
<keyword evidence="1" id="KW-1133">Transmembrane helix</keyword>
<sequence length="93" mass="10157">MNPLSPLDAFLHLANFFAPAWSVAALLALFAKLLWRQALQSQPWSQLLFWGGLGGSLGALAALVLLGHDGKMLGYGLMLLGVSLPQWWLTLKR</sequence>
<dbReference type="EMBL" id="JAQQXS010000002">
    <property type="protein sequence ID" value="MDC8783964.1"/>
    <property type="molecule type" value="Genomic_DNA"/>
</dbReference>
<organism evidence="2 3">
    <name type="scientific">Roseateles koreensis</name>
    <dbReference type="NCBI Taxonomy" id="2987526"/>
    <lineage>
        <taxon>Bacteria</taxon>
        <taxon>Pseudomonadati</taxon>
        <taxon>Pseudomonadota</taxon>
        <taxon>Betaproteobacteria</taxon>
        <taxon>Burkholderiales</taxon>
        <taxon>Sphaerotilaceae</taxon>
        <taxon>Roseateles</taxon>
    </lineage>
</organism>
<feature type="transmembrane region" description="Helical" evidence="1">
    <location>
        <begin position="72"/>
        <end position="91"/>
    </location>
</feature>
<protein>
    <submittedName>
        <fullName evidence="2">Uncharacterized protein</fullName>
    </submittedName>
</protein>
<reference evidence="2 3" key="1">
    <citation type="submission" date="2022-10" db="EMBL/GenBank/DDBJ databases">
        <title>paucibacter sp. hw8 Genome sequencing.</title>
        <authorList>
            <person name="Park S."/>
        </authorList>
    </citation>
    <scope>NUCLEOTIDE SEQUENCE [LARGE SCALE GENOMIC DNA]</scope>
    <source>
        <strain evidence="3">hw8</strain>
    </source>
</reference>
<evidence type="ECO:0000256" key="1">
    <source>
        <dbReference type="SAM" id="Phobius"/>
    </source>
</evidence>
<dbReference type="Proteomes" id="UP001219862">
    <property type="component" value="Unassembled WGS sequence"/>
</dbReference>